<protein>
    <submittedName>
        <fullName evidence="2">Putative Zinc transporter, ZIP family</fullName>
    </submittedName>
</protein>
<dbReference type="Proteomes" id="UP000294299">
    <property type="component" value="Chromosome NFRAN"/>
</dbReference>
<sequence length="244" mass="25688">MITDTVSLNSSSFEFIQVIALTSFAGFTSFLGIYMAKKINFSRRAVLALTSFGAGVLISAAIFEMVVEAEKSVGLLLTIVAFISGAVLFSFLDWLAEKKGGGAGILLGIGMDSIPESLAIGAAVGSMGSAAALALLIGIQNVTEGVASFHEMKESKSQLKKIKNIFIATAIISIIPIIMGIIGLVFMKGMYVSIGIILALSAGGIFYMLHYDMIPKAHKEKEWLTTFGAILGFIIGFGISISIG</sequence>
<feature type="transmembrane region" description="Helical" evidence="1">
    <location>
        <begin position="73"/>
        <end position="92"/>
    </location>
</feature>
<feature type="transmembrane region" description="Helical" evidence="1">
    <location>
        <begin position="223"/>
        <end position="243"/>
    </location>
</feature>
<reference evidence="2 3" key="1">
    <citation type="submission" date="2019-02" db="EMBL/GenBank/DDBJ databases">
        <authorList>
            <person name="Lehtovirta-Morley E L."/>
        </authorList>
    </citation>
    <scope>NUCLEOTIDE SEQUENCE [LARGE SCALE GENOMIC DNA]</scope>
    <source>
        <strain evidence="2">NFRAN1</strain>
    </source>
</reference>
<evidence type="ECO:0000313" key="2">
    <source>
        <dbReference type="EMBL" id="VFJ13980.1"/>
    </source>
</evidence>
<name>A0A484I8E5_9ARCH</name>
<keyword evidence="1" id="KW-0812">Transmembrane</keyword>
<feature type="transmembrane region" description="Helical" evidence="1">
    <location>
        <begin position="192"/>
        <end position="211"/>
    </location>
</feature>
<feature type="transmembrane region" description="Helical" evidence="1">
    <location>
        <begin position="165"/>
        <end position="186"/>
    </location>
</feature>
<dbReference type="EMBL" id="LR216287">
    <property type="protein sequence ID" value="VFJ13980.1"/>
    <property type="molecule type" value="Genomic_DNA"/>
</dbReference>
<gene>
    <name evidence="2" type="ORF">NFRAN_1658</name>
</gene>
<organism evidence="2 3">
    <name type="scientific">Candidatus Nitrosocosmicus franklandianus</name>
    <dbReference type="NCBI Taxonomy" id="1798806"/>
    <lineage>
        <taxon>Archaea</taxon>
        <taxon>Nitrososphaerota</taxon>
        <taxon>Nitrososphaeria</taxon>
        <taxon>Nitrososphaerales</taxon>
        <taxon>Nitrososphaeraceae</taxon>
        <taxon>Candidatus Nitrosocosmicus</taxon>
    </lineage>
</organism>
<evidence type="ECO:0000313" key="3">
    <source>
        <dbReference type="Proteomes" id="UP000294299"/>
    </source>
</evidence>
<feature type="transmembrane region" description="Helical" evidence="1">
    <location>
        <begin position="46"/>
        <end position="67"/>
    </location>
</feature>
<feature type="transmembrane region" description="Helical" evidence="1">
    <location>
        <begin position="15"/>
        <end position="34"/>
    </location>
</feature>
<dbReference type="KEGG" id="nfn:NFRAN_1658"/>
<keyword evidence="1" id="KW-0472">Membrane</keyword>
<keyword evidence="3" id="KW-1185">Reference proteome</keyword>
<dbReference type="RefSeq" id="WP_134484105.1">
    <property type="nucleotide sequence ID" value="NZ_LR216287.1"/>
</dbReference>
<dbReference type="AlphaFoldDB" id="A0A484I8E5"/>
<keyword evidence="1" id="KW-1133">Transmembrane helix</keyword>
<accession>A0A484I8E5</accession>
<evidence type="ECO:0000256" key="1">
    <source>
        <dbReference type="SAM" id="Phobius"/>
    </source>
</evidence>
<proteinExistence type="predicted"/>
<dbReference type="OrthoDB" id="12205at2157"/>
<dbReference type="GeneID" id="39420985"/>